<evidence type="ECO:0000313" key="3">
    <source>
        <dbReference type="Proteomes" id="UP000549457"/>
    </source>
</evidence>
<name>A0A840SVZ2_9RHOB</name>
<dbReference type="EMBL" id="JACHFM010000003">
    <property type="protein sequence ID" value="MBB5223321.1"/>
    <property type="molecule type" value="Genomic_DNA"/>
</dbReference>
<protein>
    <recommendedName>
        <fullName evidence="4">Carbon monoxide dehydrogenase</fullName>
    </recommendedName>
</protein>
<keyword evidence="3" id="KW-1185">Reference proteome</keyword>
<dbReference type="PANTHER" id="PTHR38588">
    <property type="entry name" value="BLL0334 PROTEIN"/>
    <property type="match status" value="1"/>
</dbReference>
<dbReference type="SUPFAM" id="SSF55961">
    <property type="entry name" value="Bet v1-like"/>
    <property type="match status" value="1"/>
</dbReference>
<dbReference type="AlphaFoldDB" id="A0A840SVZ2"/>
<evidence type="ECO:0008006" key="4">
    <source>
        <dbReference type="Google" id="ProtNLM"/>
    </source>
</evidence>
<dbReference type="Pfam" id="PF06240">
    <property type="entry name" value="COXG"/>
    <property type="match status" value="1"/>
</dbReference>
<reference evidence="2 3" key="1">
    <citation type="submission" date="2020-08" db="EMBL/GenBank/DDBJ databases">
        <title>Genomic Encyclopedia of Type Strains, Phase IV (KMG-IV): sequencing the most valuable type-strain genomes for metagenomic binning, comparative biology and taxonomic classification.</title>
        <authorList>
            <person name="Goeker M."/>
        </authorList>
    </citation>
    <scope>NUCLEOTIDE SEQUENCE [LARGE SCALE GENOMIC DNA]</scope>
    <source>
        <strain evidence="2 3">DSM 101730</strain>
    </source>
</reference>
<evidence type="ECO:0000313" key="2">
    <source>
        <dbReference type="EMBL" id="MBB5223321.1"/>
    </source>
</evidence>
<evidence type="ECO:0000256" key="1">
    <source>
        <dbReference type="SAM" id="MobiDB-lite"/>
    </source>
</evidence>
<dbReference type="CDD" id="cd05018">
    <property type="entry name" value="CoxG"/>
    <property type="match status" value="1"/>
</dbReference>
<dbReference type="PANTHER" id="PTHR38588:SF1">
    <property type="entry name" value="BLL0334 PROTEIN"/>
    <property type="match status" value="1"/>
</dbReference>
<dbReference type="Gene3D" id="3.30.530.20">
    <property type="match status" value="1"/>
</dbReference>
<dbReference type="RefSeq" id="WP_184151930.1">
    <property type="nucleotide sequence ID" value="NZ_JACHFM010000003.1"/>
</dbReference>
<dbReference type="Proteomes" id="UP000549457">
    <property type="component" value="Unassembled WGS sequence"/>
</dbReference>
<feature type="region of interest" description="Disordered" evidence="1">
    <location>
        <begin position="147"/>
        <end position="173"/>
    </location>
</feature>
<dbReference type="InterPro" id="IPR010419">
    <property type="entry name" value="CO_DH_gsu"/>
</dbReference>
<gene>
    <name evidence="2" type="ORF">HNP73_003268</name>
</gene>
<dbReference type="InterPro" id="IPR023393">
    <property type="entry name" value="START-like_dom_sf"/>
</dbReference>
<sequence length="173" mass="17987">MEMTGSRQIAAPRDVVWAALNDPEVLRLAIPGCQELTGSPEDGFEATVKQKVGPVSATFAGKVSLADIVPLESYTISGEGKGGAAGHAKGSAAVRLEDKDDGTLLTYDVKAAVGGKIAQLGSRLIDGAAKNMADKFFDNFRAAIEPPADDADETAAPEGKKPGWFGRMIGRKG</sequence>
<accession>A0A840SVZ2</accession>
<comment type="caution">
    <text evidence="2">The sequence shown here is derived from an EMBL/GenBank/DDBJ whole genome shotgun (WGS) entry which is preliminary data.</text>
</comment>
<proteinExistence type="predicted"/>
<organism evidence="2 3">
    <name type="scientific">Amaricoccus macauensis</name>
    <dbReference type="NCBI Taxonomy" id="57001"/>
    <lineage>
        <taxon>Bacteria</taxon>
        <taxon>Pseudomonadati</taxon>
        <taxon>Pseudomonadota</taxon>
        <taxon>Alphaproteobacteria</taxon>
        <taxon>Rhodobacterales</taxon>
        <taxon>Paracoccaceae</taxon>
        <taxon>Amaricoccus</taxon>
    </lineage>
</organism>